<comment type="caution">
    <text evidence="1">The sequence shown here is derived from an EMBL/GenBank/DDBJ whole genome shotgun (WGS) entry which is preliminary data.</text>
</comment>
<sequence>MSPRKISMPEEIQRHVRRKLRNDCGHRLLLLRMRPACHQCLRRVDQPGSVKRSGTIFRFAPRSLERLGKVGTHFSPIVCR</sequence>
<accession>A0AAV6UYH0</accession>
<dbReference type="Proteomes" id="UP000827092">
    <property type="component" value="Unassembled WGS sequence"/>
</dbReference>
<gene>
    <name evidence="1" type="ORF">JTE90_012517</name>
</gene>
<organism evidence="1 2">
    <name type="scientific">Oedothorax gibbosus</name>
    <dbReference type="NCBI Taxonomy" id="931172"/>
    <lineage>
        <taxon>Eukaryota</taxon>
        <taxon>Metazoa</taxon>
        <taxon>Ecdysozoa</taxon>
        <taxon>Arthropoda</taxon>
        <taxon>Chelicerata</taxon>
        <taxon>Arachnida</taxon>
        <taxon>Araneae</taxon>
        <taxon>Araneomorphae</taxon>
        <taxon>Entelegynae</taxon>
        <taxon>Araneoidea</taxon>
        <taxon>Linyphiidae</taxon>
        <taxon>Erigoninae</taxon>
        <taxon>Oedothorax</taxon>
    </lineage>
</organism>
<evidence type="ECO:0000313" key="2">
    <source>
        <dbReference type="Proteomes" id="UP000827092"/>
    </source>
</evidence>
<dbReference type="EMBL" id="JAFNEN010000215">
    <property type="protein sequence ID" value="KAG8189445.1"/>
    <property type="molecule type" value="Genomic_DNA"/>
</dbReference>
<evidence type="ECO:0000313" key="1">
    <source>
        <dbReference type="EMBL" id="KAG8189445.1"/>
    </source>
</evidence>
<proteinExistence type="predicted"/>
<name>A0AAV6UYH0_9ARAC</name>
<protein>
    <submittedName>
        <fullName evidence="1">Uncharacterized protein</fullName>
    </submittedName>
</protein>
<dbReference type="AlphaFoldDB" id="A0AAV6UYH0"/>
<reference evidence="1 2" key="1">
    <citation type="journal article" date="2022" name="Nat. Ecol. Evol.">
        <title>A masculinizing supergene underlies an exaggerated male reproductive morph in a spider.</title>
        <authorList>
            <person name="Hendrickx F."/>
            <person name="De Corte Z."/>
            <person name="Sonet G."/>
            <person name="Van Belleghem S.M."/>
            <person name="Kostlbacher S."/>
            <person name="Vangestel C."/>
        </authorList>
    </citation>
    <scope>NUCLEOTIDE SEQUENCE [LARGE SCALE GENOMIC DNA]</scope>
    <source>
        <strain evidence="1">W744_W776</strain>
    </source>
</reference>
<keyword evidence="2" id="KW-1185">Reference proteome</keyword>